<comment type="caution">
    <text evidence="2">The sequence shown here is derived from an EMBL/GenBank/DDBJ whole genome shotgun (WGS) entry which is preliminary data.</text>
</comment>
<keyword evidence="1" id="KW-1133">Transmembrane helix</keyword>
<organism evidence="2 3">
    <name type="scientific">Brachionus plicatilis</name>
    <name type="common">Marine rotifer</name>
    <name type="synonym">Brachionus muelleri</name>
    <dbReference type="NCBI Taxonomy" id="10195"/>
    <lineage>
        <taxon>Eukaryota</taxon>
        <taxon>Metazoa</taxon>
        <taxon>Spiralia</taxon>
        <taxon>Gnathifera</taxon>
        <taxon>Rotifera</taxon>
        <taxon>Eurotatoria</taxon>
        <taxon>Monogononta</taxon>
        <taxon>Pseudotrocha</taxon>
        <taxon>Ploima</taxon>
        <taxon>Brachionidae</taxon>
        <taxon>Brachionus</taxon>
    </lineage>
</organism>
<accession>A0A3M7PAK3</accession>
<dbReference type="EMBL" id="REGN01012309">
    <property type="protein sequence ID" value="RMZ96088.1"/>
    <property type="molecule type" value="Genomic_DNA"/>
</dbReference>
<gene>
    <name evidence="2" type="ORF">BpHYR1_030812</name>
</gene>
<dbReference type="Proteomes" id="UP000276133">
    <property type="component" value="Unassembled WGS sequence"/>
</dbReference>
<name>A0A3M7PAK3_BRAPC</name>
<sequence length="80" mass="9159">MQTAKCLKGSVIQWLYNYLRIFSSSSRKFSFMIDVVMIFSFLVMLSTKVDIFHLKLSKIKPKATFFCSSLSSNSSSKTNN</sequence>
<keyword evidence="3" id="KW-1185">Reference proteome</keyword>
<proteinExistence type="predicted"/>
<protein>
    <submittedName>
        <fullName evidence="2">Uncharacterized protein</fullName>
    </submittedName>
</protein>
<evidence type="ECO:0000313" key="3">
    <source>
        <dbReference type="Proteomes" id="UP000276133"/>
    </source>
</evidence>
<evidence type="ECO:0000313" key="2">
    <source>
        <dbReference type="EMBL" id="RMZ96088.1"/>
    </source>
</evidence>
<evidence type="ECO:0000256" key="1">
    <source>
        <dbReference type="SAM" id="Phobius"/>
    </source>
</evidence>
<keyword evidence="1" id="KW-0812">Transmembrane</keyword>
<feature type="transmembrane region" description="Helical" evidence="1">
    <location>
        <begin position="29"/>
        <end position="52"/>
    </location>
</feature>
<reference evidence="2 3" key="1">
    <citation type="journal article" date="2018" name="Sci. Rep.">
        <title>Genomic signatures of local adaptation to the degree of environmental predictability in rotifers.</title>
        <authorList>
            <person name="Franch-Gras L."/>
            <person name="Hahn C."/>
            <person name="Garcia-Roger E.M."/>
            <person name="Carmona M.J."/>
            <person name="Serra M."/>
            <person name="Gomez A."/>
        </authorList>
    </citation>
    <scope>NUCLEOTIDE SEQUENCE [LARGE SCALE GENOMIC DNA]</scope>
    <source>
        <strain evidence="2">HYR1</strain>
    </source>
</reference>
<dbReference type="AlphaFoldDB" id="A0A3M7PAK3"/>
<keyword evidence="1" id="KW-0472">Membrane</keyword>